<dbReference type="SUPFAM" id="SSF55073">
    <property type="entry name" value="Nucleotide cyclase"/>
    <property type="match status" value="2"/>
</dbReference>
<evidence type="ECO:0000256" key="3">
    <source>
        <dbReference type="ARBA" id="ARBA00022741"/>
    </source>
</evidence>
<dbReference type="GO" id="GO:0004016">
    <property type="term" value="F:adenylate cyclase activity"/>
    <property type="evidence" value="ECO:0007669"/>
    <property type="project" value="TreeGrafter"/>
</dbReference>
<feature type="compositionally biased region" description="Basic and acidic residues" evidence="7">
    <location>
        <begin position="12"/>
        <end position="28"/>
    </location>
</feature>
<dbReference type="PROSITE" id="PS50125">
    <property type="entry name" value="GUANYLATE_CYCLASE_2"/>
    <property type="match status" value="2"/>
</dbReference>
<dbReference type="Pfam" id="PF00211">
    <property type="entry name" value="Guanylate_cyc"/>
    <property type="match status" value="2"/>
</dbReference>
<feature type="transmembrane region" description="Helical" evidence="8">
    <location>
        <begin position="255"/>
        <end position="274"/>
    </location>
</feature>
<feature type="transmembrane region" description="Helical" evidence="8">
    <location>
        <begin position="169"/>
        <end position="190"/>
    </location>
</feature>
<dbReference type="GO" id="GO:0005886">
    <property type="term" value="C:plasma membrane"/>
    <property type="evidence" value="ECO:0007669"/>
    <property type="project" value="TreeGrafter"/>
</dbReference>
<evidence type="ECO:0000256" key="8">
    <source>
        <dbReference type="SAM" id="Phobius"/>
    </source>
</evidence>
<dbReference type="GO" id="GO:0000166">
    <property type="term" value="F:nucleotide binding"/>
    <property type="evidence" value="ECO:0007669"/>
    <property type="project" value="UniProtKB-KW"/>
</dbReference>
<feature type="transmembrane region" description="Helical" evidence="8">
    <location>
        <begin position="365"/>
        <end position="383"/>
    </location>
</feature>
<evidence type="ECO:0000313" key="11">
    <source>
        <dbReference type="EMBL" id="CAL1155101.1"/>
    </source>
</evidence>
<dbReference type="SMART" id="SM00044">
    <property type="entry name" value="CYCc"/>
    <property type="match status" value="2"/>
</dbReference>
<keyword evidence="13" id="KW-1185">Reference proteome</keyword>
<dbReference type="GO" id="GO:0007168">
    <property type="term" value="P:receptor guanylyl cyclase signaling pathway"/>
    <property type="evidence" value="ECO:0007669"/>
    <property type="project" value="TreeGrafter"/>
</dbReference>
<evidence type="ECO:0000313" key="12">
    <source>
        <dbReference type="EMBL" id="CAL4789038.1"/>
    </source>
</evidence>
<comment type="caution">
    <text evidence="10">The sequence shown here is derived from an EMBL/GenBank/DDBJ whole genome shotgun (WGS) entry which is preliminary data.</text>
</comment>
<keyword evidence="3" id="KW-0547">Nucleotide-binding</keyword>
<feature type="domain" description="Guanylate cyclase" evidence="9">
    <location>
        <begin position="443"/>
        <end position="579"/>
    </location>
</feature>
<dbReference type="AlphaFoldDB" id="A0A9P1D4C3"/>
<feature type="domain" description="Guanylate cyclase" evidence="9">
    <location>
        <begin position="1073"/>
        <end position="1201"/>
    </location>
</feature>
<dbReference type="EMBL" id="CAMXCT010002990">
    <property type="protein sequence ID" value="CAI4001726.1"/>
    <property type="molecule type" value="Genomic_DNA"/>
</dbReference>
<protein>
    <submittedName>
        <fullName evidence="12">Guanylate cyclase soluble subunit beta-2 (GCS-beta-2)</fullName>
    </submittedName>
</protein>
<gene>
    <name evidence="10" type="ORF">C1SCF055_LOCUS27745</name>
</gene>
<feature type="compositionally biased region" description="Low complexity" evidence="7">
    <location>
        <begin position="1"/>
        <end position="11"/>
    </location>
</feature>
<evidence type="ECO:0000313" key="13">
    <source>
        <dbReference type="Proteomes" id="UP001152797"/>
    </source>
</evidence>
<keyword evidence="5 8" id="KW-0472">Membrane</keyword>
<name>A0A9P1D4C3_9DINO</name>
<dbReference type="EMBL" id="CAMXCT030002990">
    <property type="protein sequence ID" value="CAL4789038.1"/>
    <property type="molecule type" value="Genomic_DNA"/>
</dbReference>
<feature type="transmembrane region" description="Helical" evidence="8">
    <location>
        <begin position="221"/>
        <end position="243"/>
    </location>
</feature>
<evidence type="ECO:0000256" key="5">
    <source>
        <dbReference type="ARBA" id="ARBA00023136"/>
    </source>
</evidence>
<feature type="transmembrane region" description="Helical" evidence="8">
    <location>
        <begin position="335"/>
        <end position="353"/>
    </location>
</feature>
<sequence length="1276" mass="143910">MGCCSSSSSRVVSHDDNGHASKKQRTEPEGQPSPSPGKEDLSPKKDIAIAGSSPEVAQDILKIQIRTCIRTCMFEKLSIVTFRHPPSSSASESDDEKSTSEEDSGSSDSLTKPVRKTLDQTWRWGIWQSRDARRAATSYTDQLLSHMPESFRFQSEVLDRRNIVLGAKLLLALNLATFSLSYVVIAILLASFHKPDSCNEICETNHGCGVVYLLVEINGGLIRVLVDVLYLLVVVPVLFYCFWGTSHKDTNMRRRIYLVVLGIIYVKIWVMYMYPVGAHCSLAERALNCGGIGREDQILDLIPECRNLGFFLLNKDMALVMLSPAVVPECSKMRGFLWSLTGLYYVVAMLAIHQLVKTPNQRYHAYFDVIIGLVFLFLVNEAARHRKWYMERADQVSFVLALRQKKASQSMFQILTFMLPSFMVTRILKSPEKTISESVKRASILFIKINDFDDMIQRLSPSHLLEKLNSIFSRLDSYCSSRNVTKIETVAEEYMCAVGIVPSDQAFELEDESQGHRTLMRLVQLAGDVLDYSRNLTTADQVVFQMGIHTGPVIAGVVGAKLPRFRLFGDTVNTAARMMQKGLPNEVQFGEETRRELPVGVVYRSRGSVEMKGKGMINTYLLVHEYRSQGGPRTSYKSPRRLHVHGTVQLAAAMVQSGGGSTMVEGPDDAEMFEDALVNAESEEFTCGQGSDWLDLKGRDEASKQFRAWYYENHLFKKLVKRLDKQMIFIFVLTFIETIYLADSLGRSSQSPMWHEYGYGKWSDDQCPFLVSMKIDDTVEGGPVEGCKSQCWAYGPCTAIEFHHNSNLCILRQCPDEPPEVFIVDNASVCFWWSQSQGTATSTSTSSDEAVLAWDKATRQRKLSMFVISRAVAFGIVFAWRVIVSCTSCVVAHARCSEWLAAISCCILSVILFLSYEVMPEQFTADIKHEIDEIIPIDFPISGVSRNITRLVSFPVYMMCITAFPFRFFPCFIFLLGCLLIIIVESGVISDKCYLLPTYGDLWYFLMFNILRQFYSYQEEKLLRQQYANSRAVECVMSRVQSILDTMMPAQVVKEIAEHPDSPLPSHKYHMATIAQSDLVGFTEMSSQRTPEEVVKVIEELFNIFDDLTDKYGVYKIETVGDAYIAGMAEQPLTPRHSVVTVLRFALAMVEKTEAWSRRQGEDVRLRVGVHCGECVGGVVGKDMQRYHLFGSICSVLDILEGTSSPGSVQISTACFEAMQQELGAMWGEKVLEMLNCRVVGRTEENLRTSKGEIHFYSEVCGLTYFLLPLLRHRTH</sequence>
<feature type="region of interest" description="Disordered" evidence="7">
    <location>
        <begin position="1"/>
        <end position="45"/>
    </location>
</feature>
<dbReference type="EMBL" id="CAMXCT020002990">
    <property type="protein sequence ID" value="CAL1155101.1"/>
    <property type="molecule type" value="Genomic_DNA"/>
</dbReference>
<evidence type="ECO:0000259" key="9">
    <source>
        <dbReference type="PROSITE" id="PS50125"/>
    </source>
</evidence>
<dbReference type="Proteomes" id="UP001152797">
    <property type="component" value="Unassembled WGS sequence"/>
</dbReference>
<dbReference type="CDD" id="cd07302">
    <property type="entry name" value="CHD"/>
    <property type="match status" value="2"/>
</dbReference>
<feature type="transmembrane region" description="Helical" evidence="8">
    <location>
        <begin position="871"/>
        <end position="893"/>
    </location>
</feature>
<reference evidence="11" key="2">
    <citation type="submission" date="2024-04" db="EMBL/GenBank/DDBJ databases">
        <authorList>
            <person name="Chen Y."/>
            <person name="Shah S."/>
            <person name="Dougan E. K."/>
            <person name="Thang M."/>
            <person name="Chan C."/>
        </authorList>
    </citation>
    <scope>NUCLEOTIDE SEQUENCE [LARGE SCALE GENOMIC DNA]</scope>
</reference>
<dbReference type="PANTHER" id="PTHR11920:SF335">
    <property type="entry name" value="GUANYLATE CYCLASE"/>
    <property type="match status" value="1"/>
</dbReference>
<feature type="region of interest" description="Disordered" evidence="7">
    <location>
        <begin position="84"/>
        <end position="112"/>
    </location>
</feature>
<comment type="subcellular location">
    <subcellularLocation>
        <location evidence="1">Membrane</location>
    </subcellularLocation>
</comment>
<feature type="transmembrane region" description="Helical" evidence="8">
    <location>
        <begin position="956"/>
        <end position="984"/>
    </location>
</feature>
<organism evidence="10">
    <name type="scientific">Cladocopium goreaui</name>
    <dbReference type="NCBI Taxonomy" id="2562237"/>
    <lineage>
        <taxon>Eukaryota</taxon>
        <taxon>Sar</taxon>
        <taxon>Alveolata</taxon>
        <taxon>Dinophyceae</taxon>
        <taxon>Suessiales</taxon>
        <taxon>Symbiodiniaceae</taxon>
        <taxon>Cladocopium</taxon>
    </lineage>
</organism>
<evidence type="ECO:0000256" key="4">
    <source>
        <dbReference type="ARBA" id="ARBA00022989"/>
    </source>
</evidence>
<keyword evidence="2 8" id="KW-0812">Transmembrane</keyword>
<dbReference type="PANTHER" id="PTHR11920">
    <property type="entry name" value="GUANYLYL CYCLASE"/>
    <property type="match status" value="1"/>
</dbReference>
<feature type="transmembrane region" description="Helical" evidence="8">
    <location>
        <begin position="727"/>
        <end position="745"/>
    </location>
</feature>
<dbReference type="OrthoDB" id="354346at2759"/>
<reference evidence="10" key="1">
    <citation type="submission" date="2022-10" db="EMBL/GenBank/DDBJ databases">
        <authorList>
            <person name="Chen Y."/>
            <person name="Dougan E. K."/>
            <person name="Chan C."/>
            <person name="Rhodes N."/>
            <person name="Thang M."/>
        </authorList>
    </citation>
    <scope>NUCLEOTIDE SEQUENCE</scope>
</reference>
<dbReference type="InterPro" id="IPR050401">
    <property type="entry name" value="Cyclic_nucleotide_synthase"/>
</dbReference>
<dbReference type="Gene3D" id="3.30.70.1230">
    <property type="entry name" value="Nucleotide cyclase"/>
    <property type="match status" value="2"/>
</dbReference>
<dbReference type="GO" id="GO:0004383">
    <property type="term" value="F:guanylate cyclase activity"/>
    <property type="evidence" value="ECO:0007669"/>
    <property type="project" value="TreeGrafter"/>
</dbReference>
<proteinExistence type="predicted"/>
<dbReference type="InterPro" id="IPR001054">
    <property type="entry name" value="A/G_cyclase"/>
</dbReference>
<keyword evidence="6" id="KW-0456">Lyase</keyword>
<evidence type="ECO:0000256" key="7">
    <source>
        <dbReference type="SAM" id="MobiDB-lite"/>
    </source>
</evidence>
<dbReference type="GO" id="GO:0001653">
    <property type="term" value="F:peptide receptor activity"/>
    <property type="evidence" value="ECO:0007669"/>
    <property type="project" value="TreeGrafter"/>
</dbReference>
<feature type="transmembrane region" description="Helical" evidence="8">
    <location>
        <begin position="899"/>
        <end position="919"/>
    </location>
</feature>
<accession>A0A9P1D4C3</accession>
<dbReference type="InterPro" id="IPR029787">
    <property type="entry name" value="Nucleotide_cyclase"/>
</dbReference>
<evidence type="ECO:0000256" key="6">
    <source>
        <dbReference type="ARBA" id="ARBA00023239"/>
    </source>
</evidence>
<dbReference type="GO" id="GO:0035556">
    <property type="term" value="P:intracellular signal transduction"/>
    <property type="evidence" value="ECO:0007669"/>
    <property type="project" value="InterPro"/>
</dbReference>
<keyword evidence="4 8" id="KW-1133">Transmembrane helix</keyword>
<evidence type="ECO:0000256" key="2">
    <source>
        <dbReference type="ARBA" id="ARBA00022692"/>
    </source>
</evidence>
<evidence type="ECO:0000313" key="10">
    <source>
        <dbReference type="EMBL" id="CAI4001726.1"/>
    </source>
</evidence>
<evidence type="ECO:0000256" key="1">
    <source>
        <dbReference type="ARBA" id="ARBA00004370"/>
    </source>
</evidence>